<feature type="transmembrane region" description="Helical" evidence="1">
    <location>
        <begin position="13"/>
        <end position="31"/>
    </location>
</feature>
<name>X1EQG1_9ZZZZ</name>
<dbReference type="EMBL" id="BARU01006696">
    <property type="protein sequence ID" value="GAH35616.1"/>
    <property type="molecule type" value="Genomic_DNA"/>
</dbReference>
<evidence type="ECO:0000313" key="2">
    <source>
        <dbReference type="EMBL" id="GAH35616.1"/>
    </source>
</evidence>
<sequence>MDLFDYKIIINEALANILAAIILFILTLVFLERKRLLAPWLYKFFG</sequence>
<comment type="caution">
    <text evidence="2">The sequence shown here is derived from an EMBL/GenBank/DDBJ whole genome shotgun (WGS) entry which is preliminary data.</text>
</comment>
<dbReference type="AlphaFoldDB" id="X1EQG1"/>
<reference evidence="2" key="1">
    <citation type="journal article" date="2014" name="Front. Microbiol.">
        <title>High frequency of phylogenetically diverse reductive dehalogenase-homologous genes in deep subseafloor sedimentary metagenomes.</title>
        <authorList>
            <person name="Kawai M."/>
            <person name="Futagami T."/>
            <person name="Toyoda A."/>
            <person name="Takaki Y."/>
            <person name="Nishi S."/>
            <person name="Hori S."/>
            <person name="Arai W."/>
            <person name="Tsubouchi T."/>
            <person name="Morono Y."/>
            <person name="Uchiyama I."/>
            <person name="Ito T."/>
            <person name="Fujiyama A."/>
            <person name="Inagaki F."/>
            <person name="Takami H."/>
        </authorList>
    </citation>
    <scope>NUCLEOTIDE SEQUENCE</scope>
    <source>
        <strain evidence="2">Expedition CK06-06</strain>
    </source>
</reference>
<keyword evidence="1" id="KW-0472">Membrane</keyword>
<gene>
    <name evidence="2" type="ORF">S03H2_13186</name>
</gene>
<proteinExistence type="predicted"/>
<keyword evidence="1" id="KW-1133">Transmembrane helix</keyword>
<feature type="non-terminal residue" evidence="2">
    <location>
        <position position="46"/>
    </location>
</feature>
<evidence type="ECO:0000256" key="1">
    <source>
        <dbReference type="SAM" id="Phobius"/>
    </source>
</evidence>
<protein>
    <submittedName>
        <fullName evidence="2">Uncharacterized protein</fullName>
    </submittedName>
</protein>
<organism evidence="2">
    <name type="scientific">marine sediment metagenome</name>
    <dbReference type="NCBI Taxonomy" id="412755"/>
    <lineage>
        <taxon>unclassified sequences</taxon>
        <taxon>metagenomes</taxon>
        <taxon>ecological metagenomes</taxon>
    </lineage>
</organism>
<accession>X1EQG1</accession>
<keyword evidence="1" id="KW-0812">Transmembrane</keyword>